<comment type="caution">
    <text evidence="1">The sequence shown here is derived from an EMBL/GenBank/DDBJ whole genome shotgun (WGS) entry which is preliminary data.</text>
</comment>
<evidence type="ECO:0000313" key="1">
    <source>
        <dbReference type="EMBL" id="EYC34763.1"/>
    </source>
</evidence>
<name>A0A016W6X6_9BILA</name>
<organism evidence="1 2">
    <name type="scientific">Ancylostoma ceylanicum</name>
    <dbReference type="NCBI Taxonomy" id="53326"/>
    <lineage>
        <taxon>Eukaryota</taxon>
        <taxon>Metazoa</taxon>
        <taxon>Ecdysozoa</taxon>
        <taxon>Nematoda</taxon>
        <taxon>Chromadorea</taxon>
        <taxon>Rhabditida</taxon>
        <taxon>Rhabditina</taxon>
        <taxon>Rhabditomorpha</taxon>
        <taxon>Strongyloidea</taxon>
        <taxon>Ancylostomatidae</taxon>
        <taxon>Ancylostomatinae</taxon>
        <taxon>Ancylostoma</taxon>
    </lineage>
</organism>
<dbReference type="EMBL" id="JARK01001085">
    <property type="protein sequence ID" value="EYC34763.1"/>
    <property type="molecule type" value="Genomic_DNA"/>
</dbReference>
<protein>
    <submittedName>
        <fullName evidence="1">Uncharacterized protein</fullName>
    </submittedName>
</protein>
<sequence length="222" mass="24952">MWVCARELYSVFTVPAIFVLASVYCICSAPTLCRPYFSEVSTLYLGTGVQSIEEEFIELAFSEAACGKQSDASLRDYHLAVIDTRPRTSTSAITLFYASLYHQKLKNSWYFLIGKGNDDVTTDLPYSEETYTFEVNGIQRRALEGQGIDALFENPSASEELSHYPVVFVLFKKPTAAMERKKVTEACETISYCVRGPARKTQRRASVVILSKLEIIDAVFQN</sequence>
<dbReference type="AlphaFoldDB" id="A0A016W6X6"/>
<gene>
    <name evidence="1" type="primary">Acey_s1486.g3895</name>
    <name evidence="1" type="ORF">Y032_1486g3895</name>
</gene>
<keyword evidence="2" id="KW-1185">Reference proteome</keyword>
<reference evidence="2" key="1">
    <citation type="journal article" date="2015" name="Nat. Genet.">
        <title>The genome and transcriptome of the zoonotic hookworm Ancylostoma ceylanicum identify infection-specific gene families.</title>
        <authorList>
            <person name="Schwarz E.M."/>
            <person name="Hu Y."/>
            <person name="Antoshechkin I."/>
            <person name="Miller M.M."/>
            <person name="Sternberg P.W."/>
            <person name="Aroian R.V."/>
        </authorList>
    </citation>
    <scope>NUCLEOTIDE SEQUENCE</scope>
    <source>
        <strain evidence="2">HY135</strain>
    </source>
</reference>
<proteinExistence type="predicted"/>
<accession>A0A016W6X6</accession>
<evidence type="ECO:0000313" key="2">
    <source>
        <dbReference type="Proteomes" id="UP000024635"/>
    </source>
</evidence>
<dbReference type="OrthoDB" id="10380303at2759"/>
<feature type="non-terminal residue" evidence="1">
    <location>
        <position position="222"/>
    </location>
</feature>
<dbReference type="Proteomes" id="UP000024635">
    <property type="component" value="Unassembled WGS sequence"/>
</dbReference>